<organism evidence="2 3">
    <name type="scientific">Terriglobus aquaticus</name>
    <dbReference type="NCBI Taxonomy" id="940139"/>
    <lineage>
        <taxon>Bacteria</taxon>
        <taxon>Pseudomonadati</taxon>
        <taxon>Acidobacteriota</taxon>
        <taxon>Terriglobia</taxon>
        <taxon>Terriglobales</taxon>
        <taxon>Acidobacteriaceae</taxon>
        <taxon>Terriglobus</taxon>
    </lineage>
</organism>
<proteinExistence type="predicted"/>
<evidence type="ECO:0000313" key="2">
    <source>
        <dbReference type="EMBL" id="MFN2976701.1"/>
    </source>
</evidence>
<dbReference type="Proteomes" id="UP001634747">
    <property type="component" value="Unassembled WGS sequence"/>
</dbReference>
<accession>A0ABW9KLN1</accession>
<name>A0ABW9KLN1_9BACT</name>
<feature type="region of interest" description="Disordered" evidence="1">
    <location>
        <begin position="1"/>
        <end position="21"/>
    </location>
</feature>
<dbReference type="EMBL" id="JBJYXY010000001">
    <property type="protein sequence ID" value="MFN2976701.1"/>
    <property type="molecule type" value="Genomic_DNA"/>
</dbReference>
<evidence type="ECO:0000313" key="3">
    <source>
        <dbReference type="Proteomes" id="UP001634747"/>
    </source>
</evidence>
<reference evidence="2 3" key="1">
    <citation type="submission" date="2024-12" db="EMBL/GenBank/DDBJ databases">
        <authorList>
            <person name="Lee Y."/>
        </authorList>
    </citation>
    <scope>NUCLEOTIDE SEQUENCE [LARGE SCALE GENOMIC DNA]</scope>
    <source>
        <strain evidence="2 3">03SUJ4</strain>
    </source>
</reference>
<comment type="caution">
    <text evidence="2">The sequence shown here is derived from an EMBL/GenBank/DDBJ whole genome shotgun (WGS) entry which is preliminary data.</text>
</comment>
<sequence length="93" mass="10863">MDEIRTENNIASTPQSQQAEADERKLLRRLQMMMNMVMQVIAQDGSLTVDEASRMISDAREAALAMFPGKELAYDLIWKPRFQRLMVERFRLQ</sequence>
<feature type="compositionally biased region" description="Polar residues" evidence="1">
    <location>
        <begin position="7"/>
        <end position="19"/>
    </location>
</feature>
<evidence type="ECO:0000256" key="1">
    <source>
        <dbReference type="SAM" id="MobiDB-lite"/>
    </source>
</evidence>
<gene>
    <name evidence="2" type="ORF">ACK2TP_13080</name>
</gene>
<dbReference type="RefSeq" id="WP_263411833.1">
    <property type="nucleotide sequence ID" value="NZ_BAABBH010000001.1"/>
</dbReference>
<keyword evidence="3" id="KW-1185">Reference proteome</keyword>
<protein>
    <submittedName>
        <fullName evidence="2">Uncharacterized protein</fullName>
    </submittedName>
</protein>